<dbReference type="AlphaFoldDB" id="A0A5C3EN19"/>
<keyword evidence="4" id="KW-1185">Reference proteome</keyword>
<feature type="compositionally biased region" description="Low complexity" evidence="1">
    <location>
        <begin position="123"/>
        <end position="144"/>
    </location>
</feature>
<gene>
    <name evidence="3" type="ORF">UTRI_02580</name>
</gene>
<feature type="chain" id="PRO_5022839249" evidence="2">
    <location>
        <begin position="24"/>
        <end position="208"/>
    </location>
</feature>
<organism evidence="3 4">
    <name type="scientific">Ustilago trichophora</name>
    <dbReference type="NCBI Taxonomy" id="86804"/>
    <lineage>
        <taxon>Eukaryota</taxon>
        <taxon>Fungi</taxon>
        <taxon>Dikarya</taxon>
        <taxon>Basidiomycota</taxon>
        <taxon>Ustilaginomycotina</taxon>
        <taxon>Ustilaginomycetes</taxon>
        <taxon>Ustilaginales</taxon>
        <taxon>Ustilaginaceae</taxon>
        <taxon>Ustilago</taxon>
    </lineage>
</organism>
<evidence type="ECO:0000256" key="2">
    <source>
        <dbReference type="SAM" id="SignalP"/>
    </source>
</evidence>
<dbReference type="EMBL" id="OOIN01000043">
    <property type="protein sequence ID" value="SPO32023.1"/>
    <property type="molecule type" value="Genomic_DNA"/>
</dbReference>
<evidence type="ECO:0000256" key="1">
    <source>
        <dbReference type="SAM" id="MobiDB-lite"/>
    </source>
</evidence>
<dbReference type="Proteomes" id="UP000324022">
    <property type="component" value="Unassembled WGS sequence"/>
</dbReference>
<name>A0A5C3EN19_9BASI</name>
<feature type="region of interest" description="Disordered" evidence="1">
    <location>
        <begin position="116"/>
        <end position="208"/>
    </location>
</feature>
<evidence type="ECO:0000313" key="3">
    <source>
        <dbReference type="EMBL" id="SPO32023.1"/>
    </source>
</evidence>
<keyword evidence="2" id="KW-0732">Signal</keyword>
<feature type="signal peptide" evidence="2">
    <location>
        <begin position="1"/>
        <end position="23"/>
    </location>
</feature>
<sequence length="208" mass="21674">MKAIIAAVSAAAAVVAAAAGASAGPIEKRARIAQSFSPPSSSPLVQSSNYVGWNNASYPKHDVVTGKAFDRIIQIWLESNNTLPHTHTLIPDASRAGDSTSPSFSRRILRRRLSLPFPPLRQPPTLSTRTASTAAAYPSTASNSLKGLTPRDTLTDPKGPTCNPDPQTAPVCPHVETMSSPCLRPAHGSEGAPPGSAATPCPEDRPPA</sequence>
<protein>
    <submittedName>
        <fullName evidence="3">Uncharacterized protein</fullName>
    </submittedName>
</protein>
<proteinExistence type="predicted"/>
<evidence type="ECO:0000313" key="4">
    <source>
        <dbReference type="Proteomes" id="UP000324022"/>
    </source>
</evidence>
<accession>A0A5C3EN19</accession>
<reference evidence="3 4" key="1">
    <citation type="submission" date="2018-03" db="EMBL/GenBank/DDBJ databases">
        <authorList>
            <person name="Guldener U."/>
        </authorList>
    </citation>
    <scope>NUCLEOTIDE SEQUENCE [LARGE SCALE GENOMIC DNA]</scope>
    <source>
        <strain evidence="3 4">NBRC100155</strain>
    </source>
</reference>